<dbReference type="EMBL" id="JADCNM010000002">
    <property type="protein sequence ID" value="KAG0494665.1"/>
    <property type="molecule type" value="Genomic_DNA"/>
</dbReference>
<evidence type="ECO:0000313" key="2">
    <source>
        <dbReference type="Proteomes" id="UP000639772"/>
    </source>
</evidence>
<sequence>MPMMSAGESNREAIQSGCIFFDNVNEELEEFLRFRKHGHVIRFFDLHQLLHTAILNHPFQKILRQHDLFNANDMFPKSSRKNDPGLNIILARVK</sequence>
<dbReference type="AlphaFoldDB" id="A0A835VF36"/>
<name>A0A835VF36_VANPL</name>
<proteinExistence type="predicted"/>
<comment type="caution">
    <text evidence="1">The sequence shown here is derived from an EMBL/GenBank/DDBJ whole genome shotgun (WGS) entry which is preliminary data.</text>
</comment>
<evidence type="ECO:0000313" key="1">
    <source>
        <dbReference type="EMBL" id="KAG0494665.1"/>
    </source>
</evidence>
<accession>A0A835VF36</accession>
<protein>
    <submittedName>
        <fullName evidence="1">Uncharacterized protein</fullName>
    </submittedName>
</protein>
<organism evidence="1 2">
    <name type="scientific">Vanilla planifolia</name>
    <name type="common">Vanilla</name>
    <dbReference type="NCBI Taxonomy" id="51239"/>
    <lineage>
        <taxon>Eukaryota</taxon>
        <taxon>Viridiplantae</taxon>
        <taxon>Streptophyta</taxon>
        <taxon>Embryophyta</taxon>
        <taxon>Tracheophyta</taxon>
        <taxon>Spermatophyta</taxon>
        <taxon>Magnoliopsida</taxon>
        <taxon>Liliopsida</taxon>
        <taxon>Asparagales</taxon>
        <taxon>Orchidaceae</taxon>
        <taxon>Vanilloideae</taxon>
        <taxon>Vanilleae</taxon>
        <taxon>Vanilla</taxon>
    </lineage>
</organism>
<dbReference type="Proteomes" id="UP000639772">
    <property type="component" value="Unassembled WGS sequence"/>
</dbReference>
<reference evidence="1 2" key="1">
    <citation type="journal article" date="2020" name="Nat. Food">
        <title>A phased Vanilla planifolia genome enables genetic improvement of flavour and production.</title>
        <authorList>
            <person name="Hasing T."/>
            <person name="Tang H."/>
            <person name="Brym M."/>
            <person name="Khazi F."/>
            <person name="Huang T."/>
            <person name="Chambers A.H."/>
        </authorList>
    </citation>
    <scope>NUCLEOTIDE SEQUENCE [LARGE SCALE GENOMIC DNA]</scope>
    <source>
        <tissue evidence="1">Leaf</tissue>
    </source>
</reference>
<gene>
    <name evidence="1" type="ORF">HPP92_005659</name>
</gene>